<protein>
    <recommendedName>
        <fullName evidence="2">C-type lectin domain-containing protein</fullName>
    </recommendedName>
</protein>
<sequence length="162" mass="18039">MAALILFVLLSVTLAHGSCPDQFEEVGTGDCCFYFSNEEDYLATWSESRDYCHELGVILGNTTVDLAEVDTSSSCNSDALMDTIYSKDKGLGFWMGGSDVMAEDTWVWQYSQEILPLSSSRWGSGLPWGGTEENCLAADGYYYDTAQFYDGYCTTRAWFVCQ</sequence>
<dbReference type="InterPro" id="IPR016186">
    <property type="entry name" value="C-type_lectin-like/link_sf"/>
</dbReference>
<dbReference type="Gene3D" id="3.10.100.10">
    <property type="entry name" value="Mannose-Binding Protein A, subunit A"/>
    <property type="match status" value="1"/>
</dbReference>
<evidence type="ECO:0000313" key="4">
    <source>
        <dbReference type="Proteomes" id="UP001497623"/>
    </source>
</evidence>
<dbReference type="InterPro" id="IPR016187">
    <property type="entry name" value="CTDL_fold"/>
</dbReference>
<comment type="caution">
    <text evidence="3">The sequence shown here is derived from an EMBL/GenBank/DDBJ whole genome shotgun (WGS) entry which is preliminary data.</text>
</comment>
<keyword evidence="1" id="KW-0732">Signal</keyword>
<feature type="chain" id="PRO_5043853262" description="C-type lectin domain-containing protein" evidence="1">
    <location>
        <begin position="18"/>
        <end position="162"/>
    </location>
</feature>
<dbReference type="EMBL" id="CAXKWB010004279">
    <property type="protein sequence ID" value="CAL4073136.1"/>
    <property type="molecule type" value="Genomic_DNA"/>
</dbReference>
<evidence type="ECO:0000259" key="2">
    <source>
        <dbReference type="PROSITE" id="PS50041"/>
    </source>
</evidence>
<evidence type="ECO:0000313" key="3">
    <source>
        <dbReference type="EMBL" id="CAL4073136.1"/>
    </source>
</evidence>
<feature type="domain" description="C-type lectin" evidence="2">
    <location>
        <begin position="28"/>
        <end position="162"/>
    </location>
</feature>
<dbReference type="SMART" id="SM00034">
    <property type="entry name" value="CLECT"/>
    <property type="match status" value="1"/>
</dbReference>
<dbReference type="SUPFAM" id="SSF56436">
    <property type="entry name" value="C-type lectin-like"/>
    <property type="match status" value="1"/>
</dbReference>
<accession>A0AAV2QAF8</accession>
<organism evidence="3 4">
    <name type="scientific">Meganyctiphanes norvegica</name>
    <name type="common">Northern krill</name>
    <name type="synonym">Thysanopoda norvegica</name>
    <dbReference type="NCBI Taxonomy" id="48144"/>
    <lineage>
        <taxon>Eukaryota</taxon>
        <taxon>Metazoa</taxon>
        <taxon>Ecdysozoa</taxon>
        <taxon>Arthropoda</taxon>
        <taxon>Crustacea</taxon>
        <taxon>Multicrustacea</taxon>
        <taxon>Malacostraca</taxon>
        <taxon>Eumalacostraca</taxon>
        <taxon>Eucarida</taxon>
        <taxon>Euphausiacea</taxon>
        <taxon>Euphausiidae</taxon>
        <taxon>Meganyctiphanes</taxon>
    </lineage>
</organism>
<dbReference type="Pfam" id="PF00059">
    <property type="entry name" value="Lectin_C"/>
    <property type="match status" value="1"/>
</dbReference>
<reference evidence="3 4" key="1">
    <citation type="submission" date="2024-05" db="EMBL/GenBank/DDBJ databases">
        <authorList>
            <person name="Wallberg A."/>
        </authorList>
    </citation>
    <scope>NUCLEOTIDE SEQUENCE [LARGE SCALE GENOMIC DNA]</scope>
</reference>
<dbReference type="Proteomes" id="UP001497623">
    <property type="component" value="Unassembled WGS sequence"/>
</dbReference>
<dbReference type="AlphaFoldDB" id="A0AAV2QAF8"/>
<gene>
    <name evidence="3" type="ORF">MNOR_LOCUS9030</name>
</gene>
<feature type="non-terminal residue" evidence="3">
    <location>
        <position position="162"/>
    </location>
</feature>
<proteinExistence type="predicted"/>
<dbReference type="InterPro" id="IPR001304">
    <property type="entry name" value="C-type_lectin-like"/>
</dbReference>
<name>A0AAV2QAF8_MEGNR</name>
<keyword evidence="4" id="KW-1185">Reference proteome</keyword>
<dbReference type="PROSITE" id="PS50041">
    <property type="entry name" value="C_TYPE_LECTIN_2"/>
    <property type="match status" value="1"/>
</dbReference>
<evidence type="ECO:0000256" key="1">
    <source>
        <dbReference type="SAM" id="SignalP"/>
    </source>
</evidence>
<feature type="signal peptide" evidence="1">
    <location>
        <begin position="1"/>
        <end position="17"/>
    </location>
</feature>